<organism evidence="2 3">
    <name type="scientific">Maribacter algarum</name>
    <name type="common">ex Zhang et al. 2020</name>
    <dbReference type="NCBI Taxonomy" id="2578118"/>
    <lineage>
        <taxon>Bacteria</taxon>
        <taxon>Pseudomonadati</taxon>
        <taxon>Bacteroidota</taxon>
        <taxon>Flavobacteriia</taxon>
        <taxon>Flavobacteriales</taxon>
        <taxon>Flavobacteriaceae</taxon>
        <taxon>Maribacter</taxon>
    </lineage>
</organism>
<gene>
    <name evidence="2" type="ORF">FEE95_06285</name>
</gene>
<accession>A0A5S3PVV5</accession>
<sequence length="139" mass="15331">MVRKIISVVLGLASAVLIFLIAEKLNASMHPFPKTLDFSNSKAVKEFFDSQPFLFWLIVLLAWAIGSFICGLVIKIVGKSNNKVLAYVAGGILTLSGIANIFSLPHPTWFIVVGLLIFVPFVLAGHRVFKLKMTENDQQ</sequence>
<evidence type="ECO:0000256" key="1">
    <source>
        <dbReference type="SAM" id="Phobius"/>
    </source>
</evidence>
<keyword evidence="3" id="KW-1185">Reference proteome</keyword>
<feature type="transmembrane region" description="Helical" evidence="1">
    <location>
        <begin position="53"/>
        <end position="77"/>
    </location>
</feature>
<dbReference type="OrthoDB" id="6025129at2"/>
<evidence type="ECO:0000313" key="3">
    <source>
        <dbReference type="Proteomes" id="UP000310314"/>
    </source>
</evidence>
<protein>
    <submittedName>
        <fullName evidence="2">Uncharacterized protein</fullName>
    </submittedName>
</protein>
<evidence type="ECO:0000313" key="2">
    <source>
        <dbReference type="EMBL" id="TMM59038.1"/>
    </source>
</evidence>
<keyword evidence="1" id="KW-1133">Transmembrane helix</keyword>
<feature type="transmembrane region" description="Helical" evidence="1">
    <location>
        <begin position="109"/>
        <end position="129"/>
    </location>
</feature>
<dbReference type="AlphaFoldDB" id="A0A5S3PVV5"/>
<keyword evidence="1" id="KW-0812">Transmembrane</keyword>
<reference evidence="2 3" key="1">
    <citation type="submission" date="2019-05" db="EMBL/GenBank/DDBJ databases">
        <authorList>
            <person name="Zhang J.-Y."/>
            <person name="Feg X."/>
            <person name="Du Z.-J."/>
        </authorList>
    </citation>
    <scope>NUCLEOTIDE SEQUENCE [LARGE SCALE GENOMIC DNA]</scope>
    <source>
        <strain evidence="2 3">RZ26</strain>
    </source>
</reference>
<keyword evidence="1" id="KW-0472">Membrane</keyword>
<comment type="caution">
    <text evidence="2">The sequence shown here is derived from an EMBL/GenBank/DDBJ whole genome shotgun (WGS) entry which is preliminary data.</text>
</comment>
<proteinExistence type="predicted"/>
<name>A0A5S3PVV5_9FLAO</name>
<dbReference type="Proteomes" id="UP000310314">
    <property type="component" value="Unassembled WGS sequence"/>
</dbReference>
<dbReference type="EMBL" id="VATY01000001">
    <property type="protein sequence ID" value="TMM59038.1"/>
    <property type="molecule type" value="Genomic_DNA"/>
</dbReference>
<dbReference type="RefSeq" id="WP_138657028.1">
    <property type="nucleotide sequence ID" value="NZ_VATY01000001.1"/>
</dbReference>
<feature type="transmembrane region" description="Helical" evidence="1">
    <location>
        <begin position="84"/>
        <end position="103"/>
    </location>
</feature>